<evidence type="ECO:0000256" key="8">
    <source>
        <dbReference type="ARBA" id="ARBA00023136"/>
    </source>
</evidence>
<dbReference type="Gene3D" id="1.20.1440.80">
    <property type="entry name" value="Gap junction channel protein cysteine-rich domain"/>
    <property type="match status" value="1"/>
</dbReference>
<evidence type="ECO:0000256" key="1">
    <source>
        <dbReference type="ARBA" id="ARBA00004184"/>
    </source>
</evidence>
<dbReference type="InterPro" id="IPR011992">
    <property type="entry name" value="EF-hand-dom_pair"/>
</dbReference>
<reference evidence="11 12" key="1">
    <citation type="submission" date="2021-06" db="EMBL/GenBank/DDBJ databases">
        <authorList>
            <person name="Palmer J.M."/>
        </authorList>
    </citation>
    <scope>NUCLEOTIDE SEQUENCE [LARGE SCALE GENOMIC DNA]</scope>
    <source>
        <strain evidence="11 12">GA_2019</strain>
        <tissue evidence="11">Muscle</tissue>
    </source>
</reference>
<protein>
    <recommendedName>
        <fullName evidence="10">Connexin N-terminal domain-containing protein</fullName>
    </recommendedName>
</protein>
<evidence type="ECO:0000313" key="12">
    <source>
        <dbReference type="Proteomes" id="UP001476798"/>
    </source>
</evidence>
<dbReference type="SUPFAM" id="SSF47473">
    <property type="entry name" value="EF-hand"/>
    <property type="match status" value="1"/>
</dbReference>
<keyword evidence="7" id="KW-0106">Calcium</keyword>
<dbReference type="InterPro" id="IPR038359">
    <property type="entry name" value="Connexin_N_sf"/>
</dbReference>
<evidence type="ECO:0000256" key="3">
    <source>
        <dbReference type="ARBA" id="ARBA00022490"/>
    </source>
</evidence>
<comment type="caution">
    <text evidence="11">The sequence shown here is derived from an EMBL/GenBank/DDBJ whole genome shotgun (WGS) entry which is preliminary data.</text>
</comment>
<keyword evidence="9" id="KW-0732">Signal</keyword>
<organism evidence="11 12">
    <name type="scientific">Goodea atripinnis</name>
    <dbReference type="NCBI Taxonomy" id="208336"/>
    <lineage>
        <taxon>Eukaryota</taxon>
        <taxon>Metazoa</taxon>
        <taxon>Chordata</taxon>
        <taxon>Craniata</taxon>
        <taxon>Vertebrata</taxon>
        <taxon>Euteleostomi</taxon>
        <taxon>Actinopterygii</taxon>
        <taxon>Neopterygii</taxon>
        <taxon>Teleostei</taxon>
        <taxon>Neoteleostei</taxon>
        <taxon>Acanthomorphata</taxon>
        <taxon>Ovalentaria</taxon>
        <taxon>Atherinomorphae</taxon>
        <taxon>Cyprinodontiformes</taxon>
        <taxon>Goodeidae</taxon>
        <taxon>Goodea</taxon>
    </lineage>
</organism>
<evidence type="ECO:0000256" key="2">
    <source>
        <dbReference type="ARBA" id="ARBA00004496"/>
    </source>
</evidence>
<accession>A0ABV0Q1H6</accession>
<feature type="chain" id="PRO_5045413849" description="Connexin N-terminal domain-containing protein" evidence="9">
    <location>
        <begin position="20"/>
        <end position="200"/>
    </location>
</feature>
<dbReference type="Pfam" id="PF00029">
    <property type="entry name" value="Connexin"/>
    <property type="match status" value="1"/>
</dbReference>
<keyword evidence="3" id="KW-0963">Cytoplasm</keyword>
<evidence type="ECO:0000259" key="10">
    <source>
        <dbReference type="Pfam" id="PF00029"/>
    </source>
</evidence>
<dbReference type="EMBL" id="JAHRIO010092827">
    <property type="protein sequence ID" value="MEQ2189403.1"/>
    <property type="molecule type" value="Genomic_DNA"/>
</dbReference>
<feature type="signal peptide" evidence="9">
    <location>
        <begin position="1"/>
        <end position="19"/>
    </location>
</feature>
<dbReference type="Proteomes" id="UP001476798">
    <property type="component" value="Unassembled WGS sequence"/>
</dbReference>
<dbReference type="InterPro" id="IPR013092">
    <property type="entry name" value="Connexin_N"/>
</dbReference>
<evidence type="ECO:0000256" key="4">
    <source>
        <dbReference type="ARBA" id="ARBA00022723"/>
    </source>
</evidence>
<evidence type="ECO:0000256" key="9">
    <source>
        <dbReference type="SAM" id="SignalP"/>
    </source>
</evidence>
<evidence type="ECO:0000313" key="11">
    <source>
        <dbReference type="EMBL" id="MEQ2189403.1"/>
    </source>
</evidence>
<dbReference type="PANTHER" id="PTHR46212">
    <property type="entry name" value="PEFLIN"/>
    <property type="match status" value="1"/>
</dbReference>
<evidence type="ECO:0000256" key="7">
    <source>
        <dbReference type="ARBA" id="ARBA00022837"/>
    </source>
</evidence>
<keyword evidence="5" id="KW-0677">Repeat</keyword>
<feature type="domain" description="Connexin N-terminal" evidence="10">
    <location>
        <begin position="1"/>
        <end position="39"/>
    </location>
</feature>
<keyword evidence="12" id="KW-1185">Reference proteome</keyword>
<dbReference type="InterPro" id="IPR051426">
    <property type="entry name" value="Peflin/Sorcin_CaBP"/>
</dbReference>
<keyword evidence="8" id="KW-0472">Membrane</keyword>
<dbReference type="PANTHER" id="PTHR46212:SF10">
    <property type="entry name" value="PEFLIN"/>
    <property type="match status" value="1"/>
</dbReference>
<evidence type="ECO:0000256" key="5">
    <source>
        <dbReference type="ARBA" id="ARBA00022737"/>
    </source>
</evidence>
<sequence length="200" mass="22602">MVFVFRVIVFVVAAQRVWADTKEFVCNTAQLGCNNVYYRSPTSFPGIQEVVTHNKVTHMVEARVLMGLPPQFLLEVEQAHQEAPMGLMELQVMVANTGMVAHLGVFLFYTEALIFFYLPLPCPSALTQMGYKLSPQFSEMLVQRFSGRGGSHGIQLDRFIQACTQLQSMTQVFRERDTGMTGNIRLSYEDFLTSAVTRLM</sequence>
<proteinExistence type="predicted"/>
<name>A0ABV0Q1H6_9TELE</name>
<keyword evidence="6" id="KW-0256">Endoplasmic reticulum</keyword>
<evidence type="ECO:0000256" key="6">
    <source>
        <dbReference type="ARBA" id="ARBA00022824"/>
    </source>
</evidence>
<dbReference type="Gene3D" id="1.10.238.10">
    <property type="entry name" value="EF-hand"/>
    <property type="match status" value="1"/>
</dbReference>
<keyword evidence="4" id="KW-0479">Metal-binding</keyword>
<comment type="subcellular location">
    <subcellularLocation>
        <location evidence="2">Cytoplasm</location>
    </subcellularLocation>
    <subcellularLocation>
        <location evidence="1">Endomembrane system</location>
        <topology evidence="1">Peripheral membrane protein</topology>
    </subcellularLocation>
</comment>
<gene>
    <name evidence="11" type="ORF">GOODEAATRI_024961</name>
</gene>